<dbReference type="InterPro" id="IPR018060">
    <property type="entry name" value="HTH_AraC"/>
</dbReference>
<evidence type="ECO:0000256" key="2">
    <source>
        <dbReference type="ARBA" id="ARBA00023125"/>
    </source>
</evidence>
<feature type="domain" description="HTH araC/xylS-type" evidence="4">
    <location>
        <begin position="207"/>
        <end position="305"/>
    </location>
</feature>
<dbReference type="PRINTS" id="PR00032">
    <property type="entry name" value="HTHARAC"/>
</dbReference>
<gene>
    <name evidence="5" type="ORF">SAMN03080594_102270</name>
</gene>
<dbReference type="Proteomes" id="UP000184406">
    <property type="component" value="Unassembled WGS sequence"/>
</dbReference>
<organism evidence="5 6">
    <name type="scientific">Arenibacter palladensis</name>
    <dbReference type="NCBI Taxonomy" id="237373"/>
    <lineage>
        <taxon>Bacteria</taxon>
        <taxon>Pseudomonadati</taxon>
        <taxon>Bacteroidota</taxon>
        <taxon>Flavobacteriia</taxon>
        <taxon>Flavobacteriales</taxon>
        <taxon>Flavobacteriaceae</taxon>
        <taxon>Arenibacter</taxon>
    </lineage>
</organism>
<keyword evidence="6" id="KW-1185">Reference proteome</keyword>
<keyword evidence="1" id="KW-0805">Transcription regulation</keyword>
<dbReference type="PROSITE" id="PS00041">
    <property type="entry name" value="HTH_ARAC_FAMILY_1"/>
    <property type="match status" value="1"/>
</dbReference>
<sequence>MISRYTGKYYDHFSKHSSTTPPIFSKDKSYMMRFCTRLPSYRFDNSNLTIVYFKDGSGEFLTGNRGLKIEADKFMVVNPGQGWEYVNHKAEYIDVLSMVLTNSFKEQFDFYTNAAPQDRLDNPFGRVAENMYFIEQALRADNYRSGKLLKTIHKLSNSPEYLNTCPDEISIEMLNTVYMDQRKGYDIAARFGVKKYSTRMETLKRLLIANDYINDNLTHSISLEEISRVSALSRFHLYSSFKKVYGQTPHQYINRLKMAKARNYIMTGEYSINEIADLFGYNDASVFGKIFKKIYGRSPSNYFDGYLN</sequence>
<dbReference type="SMART" id="SM00342">
    <property type="entry name" value="HTH_ARAC"/>
    <property type="match status" value="1"/>
</dbReference>
<dbReference type="GO" id="GO:0003700">
    <property type="term" value="F:DNA-binding transcription factor activity"/>
    <property type="evidence" value="ECO:0007669"/>
    <property type="project" value="InterPro"/>
</dbReference>
<proteinExistence type="predicted"/>
<dbReference type="Pfam" id="PF12833">
    <property type="entry name" value="HTH_18"/>
    <property type="match status" value="1"/>
</dbReference>
<keyword evidence="2 5" id="KW-0238">DNA-binding</keyword>
<dbReference type="InterPro" id="IPR020449">
    <property type="entry name" value="Tscrpt_reg_AraC-type_HTH"/>
</dbReference>
<evidence type="ECO:0000313" key="6">
    <source>
        <dbReference type="Proteomes" id="UP000184406"/>
    </source>
</evidence>
<evidence type="ECO:0000313" key="5">
    <source>
        <dbReference type="EMBL" id="SHE99279.1"/>
    </source>
</evidence>
<dbReference type="PROSITE" id="PS01124">
    <property type="entry name" value="HTH_ARAC_FAMILY_2"/>
    <property type="match status" value="1"/>
</dbReference>
<evidence type="ECO:0000259" key="4">
    <source>
        <dbReference type="PROSITE" id="PS01124"/>
    </source>
</evidence>
<protein>
    <submittedName>
        <fullName evidence="5">AraC-type DNA-binding protein</fullName>
    </submittedName>
</protein>
<accession>A0A1M4Y0S2</accession>
<dbReference type="SUPFAM" id="SSF46689">
    <property type="entry name" value="Homeodomain-like"/>
    <property type="match status" value="2"/>
</dbReference>
<dbReference type="RefSeq" id="WP_084532528.1">
    <property type="nucleotide sequence ID" value="NZ_FQUX01000002.1"/>
</dbReference>
<dbReference type="InterPro" id="IPR009057">
    <property type="entry name" value="Homeodomain-like_sf"/>
</dbReference>
<dbReference type="EMBL" id="FQUX01000002">
    <property type="protein sequence ID" value="SHE99279.1"/>
    <property type="molecule type" value="Genomic_DNA"/>
</dbReference>
<evidence type="ECO:0000256" key="3">
    <source>
        <dbReference type="ARBA" id="ARBA00023163"/>
    </source>
</evidence>
<keyword evidence="3" id="KW-0804">Transcription</keyword>
<dbReference type="OrthoDB" id="4480133at2"/>
<dbReference type="Gene3D" id="1.10.10.60">
    <property type="entry name" value="Homeodomain-like"/>
    <property type="match status" value="2"/>
</dbReference>
<name>A0A1M4Y0S2_9FLAO</name>
<reference evidence="6" key="1">
    <citation type="submission" date="2016-11" db="EMBL/GenBank/DDBJ databases">
        <authorList>
            <person name="Varghese N."/>
            <person name="Submissions S."/>
        </authorList>
    </citation>
    <scope>NUCLEOTIDE SEQUENCE [LARGE SCALE GENOMIC DNA]</scope>
    <source>
        <strain evidence="6">DSM 17539</strain>
    </source>
</reference>
<dbReference type="PANTHER" id="PTHR43280:SF28">
    <property type="entry name" value="HTH-TYPE TRANSCRIPTIONAL ACTIVATOR RHAS"/>
    <property type="match status" value="1"/>
</dbReference>
<dbReference type="PANTHER" id="PTHR43280">
    <property type="entry name" value="ARAC-FAMILY TRANSCRIPTIONAL REGULATOR"/>
    <property type="match status" value="1"/>
</dbReference>
<evidence type="ECO:0000256" key="1">
    <source>
        <dbReference type="ARBA" id="ARBA00023015"/>
    </source>
</evidence>
<dbReference type="InterPro" id="IPR018062">
    <property type="entry name" value="HTH_AraC-typ_CS"/>
</dbReference>
<dbReference type="GO" id="GO:0043565">
    <property type="term" value="F:sequence-specific DNA binding"/>
    <property type="evidence" value="ECO:0007669"/>
    <property type="project" value="InterPro"/>
</dbReference>
<dbReference type="AlphaFoldDB" id="A0A1M4Y0S2"/>